<keyword evidence="4" id="KW-1133">Transmembrane helix</keyword>
<dbReference type="InterPro" id="IPR002901">
    <property type="entry name" value="MGlyc_endo_b_GlcNAc-like_dom"/>
</dbReference>
<dbReference type="Gene3D" id="4.10.80.30">
    <property type="entry name" value="DNA polymerase, domain 6"/>
    <property type="match status" value="1"/>
</dbReference>
<evidence type="ECO:0000313" key="6">
    <source>
        <dbReference type="EMBL" id="MWN20641.1"/>
    </source>
</evidence>
<keyword evidence="4" id="KW-0472">Membrane</keyword>
<dbReference type="Pfam" id="PF02618">
    <property type="entry name" value="YceG"/>
    <property type="match status" value="1"/>
</dbReference>
<gene>
    <name evidence="7" type="ORF">FGL83_02120</name>
    <name evidence="6" type="ORF">GQS40_01520</name>
</gene>
<feature type="compositionally biased region" description="Basic and acidic residues" evidence="3">
    <location>
        <begin position="1"/>
        <end position="13"/>
    </location>
</feature>
<name>A0A5B8T9A2_LEULA</name>
<dbReference type="GeneID" id="66530973"/>
<organism evidence="6 9">
    <name type="scientific">Leuconostoc lactis</name>
    <dbReference type="NCBI Taxonomy" id="1246"/>
    <lineage>
        <taxon>Bacteria</taxon>
        <taxon>Bacillati</taxon>
        <taxon>Bacillota</taxon>
        <taxon>Bacilli</taxon>
        <taxon>Lactobacillales</taxon>
        <taxon>Lactobacillaceae</taxon>
        <taxon>Leuconostoc</taxon>
    </lineage>
</organism>
<evidence type="ECO:0000313" key="9">
    <source>
        <dbReference type="Proteomes" id="UP000478636"/>
    </source>
</evidence>
<dbReference type="PANTHER" id="PTHR33308">
    <property type="entry name" value="PEPTIDOGLYCAN HYDROLASE FLGJ"/>
    <property type="match status" value="1"/>
</dbReference>
<feature type="region of interest" description="Disordered" evidence="3">
    <location>
        <begin position="1"/>
        <end position="45"/>
    </location>
</feature>
<evidence type="ECO:0000256" key="1">
    <source>
        <dbReference type="ARBA" id="ARBA00010266"/>
    </source>
</evidence>
<dbReference type="AlphaFoldDB" id="A0A5B8T9A2"/>
<dbReference type="SMART" id="SM00047">
    <property type="entry name" value="LYZ2"/>
    <property type="match status" value="1"/>
</dbReference>
<comment type="similarity">
    <text evidence="1">Belongs to the glycosyl hydrolase 73 family.</text>
</comment>
<dbReference type="Proteomes" id="UP000321298">
    <property type="component" value="Chromosome"/>
</dbReference>
<dbReference type="EMBL" id="WSZI01000008">
    <property type="protein sequence ID" value="MWN20641.1"/>
    <property type="molecule type" value="Genomic_DNA"/>
</dbReference>
<dbReference type="InterPro" id="IPR003770">
    <property type="entry name" value="MLTG-like"/>
</dbReference>
<keyword evidence="4" id="KW-0812">Transmembrane</keyword>
<dbReference type="GO" id="GO:0016829">
    <property type="term" value="F:lyase activity"/>
    <property type="evidence" value="ECO:0007669"/>
    <property type="project" value="UniProtKB-KW"/>
</dbReference>
<evidence type="ECO:0000313" key="7">
    <source>
        <dbReference type="EMBL" id="QEA43573.1"/>
    </source>
</evidence>
<feature type="domain" description="Mannosyl-glycoprotein endo-beta-N-acetylglucosamidase-like" evidence="5">
    <location>
        <begin position="277"/>
        <end position="441"/>
    </location>
</feature>
<dbReference type="GO" id="GO:0004040">
    <property type="term" value="F:amidase activity"/>
    <property type="evidence" value="ECO:0007669"/>
    <property type="project" value="InterPro"/>
</dbReference>
<evidence type="ECO:0000256" key="3">
    <source>
        <dbReference type="SAM" id="MobiDB-lite"/>
    </source>
</evidence>
<proteinExistence type="inferred from homology"/>
<dbReference type="Proteomes" id="UP000478636">
    <property type="component" value="Unassembled WGS sequence"/>
</dbReference>
<accession>A0A5B8T9A2</accession>
<reference evidence="6 9" key="2">
    <citation type="submission" date="2019-12" db="EMBL/GenBank/DDBJ databases">
        <title>Complete genome sequence of Leuconostoc lactis strain AVN1 provides insights into metabolic potential.</title>
        <authorList>
            <person name="Besrour N."/>
            <person name="Najjari A."/>
            <person name="Fhoula I."/>
            <person name="Jaballah S."/>
            <person name="Klibi N."/>
            <person name="Ouzari H.I."/>
        </authorList>
    </citation>
    <scope>NUCLEOTIDE SEQUENCE [LARGE SCALE GENOMIC DNA]</scope>
    <source>
        <strain evidence="6 9">AVN1</strain>
    </source>
</reference>
<feature type="transmembrane region" description="Helical" evidence="4">
    <location>
        <begin position="52"/>
        <end position="73"/>
    </location>
</feature>
<evidence type="ECO:0000256" key="2">
    <source>
        <dbReference type="ARBA" id="ARBA00022801"/>
    </source>
</evidence>
<dbReference type="PANTHER" id="PTHR33308:SF9">
    <property type="entry name" value="PEPTIDOGLYCAN HYDROLASE FLGJ"/>
    <property type="match status" value="1"/>
</dbReference>
<dbReference type="Gene3D" id="1.10.530.10">
    <property type="match status" value="1"/>
</dbReference>
<keyword evidence="6" id="KW-0456">Lyase</keyword>
<dbReference type="EMBL" id="CP042387">
    <property type="protein sequence ID" value="QEA43573.1"/>
    <property type="molecule type" value="Genomic_DNA"/>
</dbReference>
<protein>
    <submittedName>
        <fullName evidence="6">Aminodeoxychorismate lyase</fullName>
    </submittedName>
</protein>
<dbReference type="InterPro" id="IPR051056">
    <property type="entry name" value="Glycosyl_Hydrolase_73"/>
</dbReference>
<dbReference type="RefSeq" id="WP_077281928.1">
    <property type="nucleotide sequence ID" value="NZ_BJMJ01000004.1"/>
</dbReference>
<evidence type="ECO:0000259" key="5">
    <source>
        <dbReference type="SMART" id="SM00047"/>
    </source>
</evidence>
<evidence type="ECO:0000256" key="4">
    <source>
        <dbReference type="SAM" id="Phobius"/>
    </source>
</evidence>
<dbReference type="Gene3D" id="3.30.1490.480">
    <property type="entry name" value="Endolytic murein transglycosylase"/>
    <property type="match status" value="1"/>
</dbReference>
<reference evidence="7 8" key="1">
    <citation type="submission" date="2019-06" db="EMBL/GenBank/DDBJ databases">
        <title>Genome analyses of bacteria isolated from kimchi.</title>
        <authorList>
            <person name="Lee S."/>
            <person name="Ahn S."/>
            <person name="Roh S."/>
        </authorList>
    </citation>
    <scope>NUCLEOTIDE SEQUENCE [LARGE SCALE GENOMIC DNA]</scope>
    <source>
        <strain evidence="7 8">CBA3625</strain>
    </source>
</reference>
<keyword evidence="2" id="KW-0378">Hydrolase</keyword>
<evidence type="ECO:0000313" key="8">
    <source>
        <dbReference type="Proteomes" id="UP000321298"/>
    </source>
</evidence>
<dbReference type="STRING" id="1246.BCR17_02760"/>
<sequence length="442" mass="49311">MESRKERHQHEIQAAEALDAAQNKASYDPKNPFNDVYGNGPRRKKRGPVKRFVAMLALLLILLGVAFALKALFTDKYAALDPKDTTFITVKIPAGATALQMGQTLQDKKVITDGKVFYKYAMSQGAEKLQAGTYRLSPAQPMQLIFNQMAAGPSSAPILPKGYGYVSVGQTPDEVAVNLADQVKSVSVQDILTAFNDKQLINKMYQKYPDLLRGVKQSSTKDAKLLDYVYPQAFDLRQAKTADDIVGVLLETSNKTMTPYYKTLRANGMATPNVMALIATSGKGEFERRLAFINKIAPYAQQLAKQYGILASISIAQAAHESNWDNSKLSSKYNNFYGVKTQDTTPGKSVVLDTTEYVDGKPQTEQARFAVYDSWKDSMKEHAETIVNGNTWNPDQFKDVLAAKNYKEAAKALYEDHYATDINYTKLLINLIETWNLQRFDK</sequence>
<keyword evidence="8" id="KW-1185">Reference proteome</keyword>
<dbReference type="Pfam" id="PF01832">
    <property type="entry name" value="Glucosaminidase"/>
    <property type="match status" value="1"/>
</dbReference>